<dbReference type="Gene3D" id="1.10.1740.10">
    <property type="match status" value="1"/>
</dbReference>
<keyword evidence="3" id="KW-0731">Sigma factor</keyword>
<dbReference type="PANTHER" id="PTHR43133">
    <property type="entry name" value="RNA POLYMERASE ECF-TYPE SIGMA FACTO"/>
    <property type="match status" value="1"/>
</dbReference>
<evidence type="ECO:0000259" key="7">
    <source>
        <dbReference type="Pfam" id="PF08281"/>
    </source>
</evidence>
<comment type="similarity">
    <text evidence="1">Belongs to the sigma-70 factor family. ECF subfamily.</text>
</comment>
<name>A6G5B1_9BACT</name>
<proteinExistence type="inferred from homology"/>
<evidence type="ECO:0000256" key="5">
    <source>
        <dbReference type="ARBA" id="ARBA00023163"/>
    </source>
</evidence>
<evidence type="ECO:0000313" key="9">
    <source>
        <dbReference type="Proteomes" id="UP000005801"/>
    </source>
</evidence>
<dbReference type="Proteomes" id="UP000005801">
    <property type="component" value="Unassembled WGS sequence"/>
</dbReference>
<dbReference type="InterPro" id="IPR014284">
    <property type="entry name" value="RNA_pol_sigma-70_dom"/>
</dbReference>
<dbReference type="InterPro" id="IPR013324">
    <property type="entry name" value="RNA_pol_sigma_r3/r4-like"/>
</dbReference>
<evidence type="ECO:0000256" key="3">
    <source>
        <dbReference type="ARBA" id="ARBA00023082"/>
    </source>
</evidence>
<dbReference type="InterPro" id="IPR007627">
    <property type="entry name" value="RNA_pol_sigma70_r2"/>
</dbReference>
<dbReference type="AlphaFoldDB" id="A6G5B1"/>
<dbReference type="Pfam" id="PF08281">
    <property type="entry name" value="Sigma70_r4_2"/>
    <property type="match status" value="1"/>
</dbReference>
<dbReference type="InterPro" id="IPR013249">
    <property type="entry name" value="RNA_pol_sigma70_r4_t2"/>
</dbReference>
<evidence type="ECO:0000256" key="2">
    <source>
        <dbReference type="ARBA" id="ARBA00023015"/>
    </source>
</evidence>
<dbReference type="GO" id="GO:0003677">
    <property type="term" value="F:DNA binding"/>
    <property type="evidence" value="ECO:0007669"/>
    <property type="project" value="UniProtKB-KW"/>
</dbReference>
<dbReference type="SUPFAM" id="SSF88659">
    <property type="entry name" value="Sigma3 and sigma4 domains of RNA polymerase sigma factors"/>
    <property type="match status" value="1"/>
</dbReference>
<keyword evidence="5" id="KW-0804">Transcription</keyword>
<keyword evidence="4" id="KW-0238">DNA-binding</keyword>
<evidence type="ECO:0000259" key="6">
    <source>
        <dbReference type="Pfam" id="PF04542"/>
    </source>
</evidence>
<sequence>MAERERDERLAAIYAEHFDFVWRSSLSLGAAEAEAEDIAQDVFLVVRRRLPDYDPSRPIRPWLFGIVRRVAKDRRRSATRAKRRLRLLPADSARGSDNPDPEQTAARSEATDFVEAFLATLDESRRSIFVLSEAEGLSGTEIAEALGINRNTVYTRLRATRQLFAQAIEKRRQ</sequence>
<dbReference type="Gene3D" id="1.10.10.10">
    <property type="entry name" value="Winged helix-like DNA-binding domain superfamily/Winged helix DNA-binding domain"/>
    <property type="match status" value="1"/>
</dbReference>
<dbReference type="Pfam" id="PF04542">
    <property type="entry name" value="Sigma70_r2"/>
    <property type="match status" value="1"/>
</dbReference>
<evidence type="ECO:0000256" key="1">
    <source>
        <dbReference type="ARBA" id="ARBA00010641"/>
    </source>
</evidence>
<accession>A6G5B1</accession>
<dbReference type="STRING" id="391625.PPSIR1_07263"/>
<feature type="domain" description="RNA polymerase sigma factor 70 region 4 type 2" evidence="7">
    <location>
        <begin position="115"/>
        <end position="161"/>
    </location>
</feature>
<evidence type="ECO:0000313" key="8">
    <source>
        <dbReference type="EMBL" id="EDM79023.1"/>
    </source>
</evidence>
<dbReference type="InterPro" id="IPR039425">
    <property type="entry name" value="RNA_pol_sigma-70-like"/>
</dbReference>
<dbReference type="GO" id="GO:0016987">
    <property type="term" value="F:sigma factor activity"/>
    <property type="evidence" value="ECO:0007669"/>
    <property type="project" value="UniProtKB-KW"/>
</dbReference>
<feature type="domain" description="RNA polymerase sigma-70 region 2" evidence="6">
    <location>
        <begin position="14"/>
        <end position="80"/>
    </location>
</feature>
<reference evidence="8 9" key="1">
    <citation type="submission" date="2007-06" db="EMBL/GenBank/DDBJ databases">
        <authorList>
            <person name="Shimkets L."/>
            <person name="Ferriera S."/>
            <person name="Johnson J."/>
            <person name="Kravitz S."/>
            <person name="Beeson K."/>
            <person name="Sutton G."/>
            <person name="Rogers Y.-H."/>
            <person name="Friedman R."/>
            <person name="Frazier M."/>
            <person name="Venter J.C."/>
        </authorList>
    </citation>
    <scope>NUCLEOTIDE SEQUENCE [LARGE SCALE GENOMIC DNA]</scope>
    <source>
        <strain evidence="8 9">SIR-1</strain>
    </source>
</reference>
<protein>
    <submittedName>
        <fullName evidence="8">Putative RNA polymerase sigma factor protein, ECF family</fullName>
    </submittedName>
</protein>
<dbReference type="eggNOG" id="COG1595">
    <property type="taxonomic scope" value="Bacteria"/>
</dbReference>
<dbReference type="GO" id="GO:0006352">
    <property type="term" value="P:DNA-templated transcription initiation"/>
    <property type="evidence" value="ECO:0007669"/>
    <property type="project" value="InterPro"/>
</dbReference>
<dbReference type="SUPFAM" id="SSF88946">
    <property type="entry name" value="Sigma2 domain of RNA polymerase sigma factors"/>
    <property type="match status" value="1"/>
</dbReference>
<dbReference type="NCBIfam" id="TIGR02937">
    <property type="entry name" value="sigma70-ECF"/>
    <property type="match status" value="1"/>
</dbReference>
<keyword evidence="2" id="KW-0805">Transcription regulation</keyword>
<comment type="caution">
    <text evidence="8">The sequence shown here is derived from an EMBL/GenBank/DDBJ whole genome shotgun (WGS) entry which is preliminary data.</text>
</comment>
<dbReference type="InterPro" id="IPR036388">
    <property type="entry name" value="WH-like_DNA-bd_sf"/>
</dbReference>
<organism evidence="8 9">
    <name type="scientific">Plesiocystis pacifica SIR-1</name>
    <dbReference type="NCBI Taxonomy" id="391625"/>
    <lineage>
        <taxon>Bacteria</taxon>
        <taxon>Pseudomonadati</taxon>
        <taxon>Myxococcota</taxon>
        <taxon>Polyangia</taxon>
        <taxon>Nannocystales</taxon>
        <taxon>Nannocystaceae</taxon>
        <taxon>Plesiocystis</taxon>
    </lineage>
</organism>
<dbReference type="PANTHER" id="PTHR43133:SF8">
    <property type="entry name" value="RNA POLYMERASE SIGMA FACTOR HI_1459-RELATED"/>
    <property type="match status" value="1"/>
</dbReference>
<dbReference type="InterPro" id="IPR013325">
    <property type="entry name" value="RNA_pol_sigma_r2"/>
</dbReference>
<keyword evidence="9" id="KW-1185">Reference proteome</keyword>
<evidence type="ECO:0000256" key="4">
    <source>
        <dbReference type="ARBA" id="ARBA00023125"/>
    </source>
</evidence>
<gene>
    <name evidence="8" type="ORF">PPSIR1_07263</name>
</gene>
<dbReference type="EMBL" id="ABCS01000024">
    <property type="protein sequence ID" value="EDM79023.1"/>
    <property type="molecule type" value="Genomic_DNA"/>
</dbReference>